<evidence type="ECO:0000313" key="2">
    <source>
        <dbReference type="EMBL" id="KAF8887648.1"/>
    </source>
</evidence>
<dbReference type="EMBL" id="JADNYJ010000089">
    <property type="protein sequence ID" value="KAF8887648.1"/>
    <property type="molecule type" value="Genomic_DNA"/>
</dbReference>
<evidence type="ECO:0000256" key="1">
    <source>
        <dbReference type="SAM" id="SignalP"/>
    </source>
</evidence>
<feature type="signal peptide" evidence="1">
    <location>
        <begin position="1"/>
        <end position="21"/>
    </location>
</feature>
<reference evidence="2" key="1">
    <citation type="submission" date="2020-11" db="EMBL/GenBank/DDBJ databases">
        <authorList>
            <consortium name="DOE Joint Genome Institute"/>
            <person name="Ahrendt S."/>
            <person name="Riley R."/>
            <person name="Andreopoulos W."/>
            <person name="LaButti K."/>
            <person name="Pangilinan J."/>
            <person name="Ruiz-duenas F.J."/>
            <person name="Barrasa J.M."/>
            <person name="Sanchez-Garcia M."/>
            <person name="Camarero S."/>
            <person name="Miyauchi S."/>
            <person name="Serrano A."/>
            <person name="Linde D."/>
            <person name="Babiker R."/>
            <person name="Drula E."/>
            <person name="Ayuso-Fernandez I."/>
            <person name="Pacheco R."/>
            <person name="Padilla G."/>
            <person name="Ferreira P."/>
            <person name="Barriuso J."/>
            <person name="Kellner H."/>
            <person name="Castanera R."/>
            <person name="Alfaro M."/>
            <person name="Ramirez L."/>
            <person name="Pisabarro A.G."/>
            <person name="Kuo A."/>
            <person name="Tritt A."/>
            <person name="Lipzen A."/>
            <person name="He G."/>
            <person name="Yan M."/>
            <person name="Ng V."/>
            <person name="Cullen D."/>
            <person name="Martin F."/>
            <person name="Rosso M.-N."/>
            <person name="Henrissat B."/>
            <person name="Hibbett D."/>
            <person name="Martinez A.T."/>
            <person name="Grigoriev I.V."/>
        </authorList>
    </citation>
    <scope>NUCLEOTIDE SEQUENCE</scope>
    <source>
        <strain evidence="2">AH 44721</strain>
    </source>
</reference>
<dbReference type="OrthoDB" id="2984396at2759"/>
<protein>
    <submittedName>
        <fullName evidence="2">Uncharacterized protein</fullName>
    </submittedName>
</protein>
<dbReference type="Proteomes" id="UP000724874">
    <property type="component" value="Unassembled WGS sequence"/>
</dbReference>
<sequence>MLNTIFASLAPLACLITGVLADQNFTVIDTDPPIVYSGQGTRDVSVCKLDANGNVQAGQAGCYNFPTQCTSSVTMSQNLDGKADATFTFQDVDGVRPSRAFTCSTLFSKTGLDPTAQHTISLTVKGPSPNRNMTEDPNGTAQLFSLINFM</sequence>
<accession>A0A9P5TKK3</accession>
<feature type="chain" id="PRO_5040261172" evidence="1">
    <location>
        <begin position="22"/>
        <end position="150"/>
    </location>
</feature>
<dbReference type="AlphaFoldDB" id="A0A9P5TKK3"/>
<keyword evidence="1" id="KW-0732">Signal</keyword>
<name>A0A9P5TKK3_GYMJU</name>
<evidence type="ECO:0000313" key="3">
    <source>
        <dbReference type="Proteomes" id="UP000724874"/>
    </source>
</evidence>
<organism evidence="2 3">
    <name type="scientific">Gymnopilus junonius</name>
    <name type="common">Spectacular rustgill mushroom</name>
    <name type="synonym">Gymnopilus spectabilis subsp. junonius</name>
    <dbReference type="NCBI Taxonomy" id="109634"/>
    <lineage>
        <taxon>Eukaryota</taxon>
        <taxon>Fungi</taxon>
        <taxon>Dikarya</taxon>
        <taxon>Basidiomycota</taxon>
        <taxon>Agaricomycotina</taxon>
        <taxon>Agaricomycetes</taxon>
        <taxon>Agaricomycetidae</taxon>
        <taxon>Agaricales</taxon>
        <taxon>Agaricineae</taxon>
        <taxon>Hymenogastraceae</taxon>
        <taxon>Gymnopilus</taxon>
    </lineage>
</organism>
<gene>
    <name evidence="2" type="ORF">CPB84DRAFT_1786791</name>
</gene>
<keyword evidence="3" id="KW-1185">Reference proteome</keyword>
<comment type="caution">
    <text evidence="2">The sequence shown here is derived from an EMBL/GenBank/DDBJ whole genome shotgun (WGS) entry which is preliminary data.</text>
</comment>
<proteinExistence type="predicted"/>